<reference evidence="1" key="1">
    <citation type="journal article" date="2014" name="Front. Microbiol.">
        <title>High frequency of phylogenetically diverse reductive dehalogenase-homologous genes in deep subseafloor sedimentary metagenomes.</title>
        <authorList>
            <person name="Kawai M."/>
            <person name="Futagami T."/>
            <person name="Toyoda A."/>
            <person name="Takaki Y."/>
            <person name="Nishi S."/>
            <person name="Hori S."/>
            <person name="Arai W."/>
            <person name="Tsubouchi T."/>
            <person name="Morono Y."/>
            <person name="Uchiyama I."/>
            <person name="Ito T."/>
            <person name="Fujiyama A."/>
            <person name="Inagaki F."/>
            <person name="Takami H."/>
        </authorList>
    </citation>
    <scope>NUCLEOTIDE SEQUENCE</scope>
    <source>
        <strain evidence="1">Expedition CK06-06</strain>
    </source>
</reference>
<dbReference type="EMBL" id="BART01020000">
    <property type="protein sequence ID" value="GAG98857.1"/>
    <property type="molecule type" value="Genomic_DNA"/>
</dbReference>
<proteinExistence type="predicted"/>
<name>X1D164_9ZZZZ</name>
<comment type="caution">
    <text evidence="1">The sequence shown here is derived from an EMBL/GenBank/DDBJ whole genome shotgun (WGS) entry which is preliminary data.</text>
</comment>
<accession>X1D164</accession>
<gene>
    <name evidence="1" type="ORF">S01H4_37264</name>
</gene>
<feature type="non-terminal residue" evidence="1">
    <location>
        <position position="1"/>
    </location>
</feature>
<dbReference type="AlphaFoldDB" id="X1D164"/>
<evidence type="ECO:0000313" key="1">
    <source>
        <dbReference type="EMBL" id="GAG98857.1"/>
    </source>
</evidence>
<sequence>WKRRRGSATDHYFRGGSWTKVVITECGTVAYKHEITDVLANNRCRYCEINKEFKDLVKPLIERS</sequence>
<organism evidence="1">
    <name type="scientific">marine sediment metagenome</name>
    <dbReference type="NCBI Taxonomy" id="412755"/>
    <lineage>
        <taxon>unclassified sequences</taxon>
        <taxon>metagenomes</taxon>
        <taxon>ecological metagenomes</taxon>
    </lineage>
</organism>
<protein>
    <submittedName>
        <fullName evidence="1">Uncharacterized protein</fullName>
    </submittedName>
</protein>